<feature type="non-terminal residue" evidence="2">
    <location>
        <position position="177"/>
    </location>
</feature>
<feature type="region of interest" description="Disordered" evidence="1">
    <location>
        <begin position="1"/>
        <end position="20"/>
    </location>
</feature>
<feature type="non-terminal residue" evidence="2">
    <location>
        <position position="1"/>
    </location>
</feature>
<gene>
    <name evidence="2" type="ORF">BaRGS_00034837</name>
</gene>
<feature type="compositionally biased region" description="Basic and acidic residues" evidence="1">
    <location>
        <begin position="133"/>
        <end position="145"/>
    </location>
</feature>
<evidence type="ECO:0000313" key="2">
    <source>
        <dbReference type="EMBL" id="KAK7473932.1"/>
    </source>
</evidence>
<name>A0ABD0JG65_9CAEN</name>
<sequence>AKLTAVTQSPIRNQCAGPGRNLQRLAGNSSFEHVEHLALQGGQHVEAGSSQEELKREDDTDRRSVLAMCGPLAAGGLLVVAPGARPRSSDSSNSPGWGGRDADSGGMDGEGERERRRARGTLKQPGPSNGTGERSKGEQRGLDGRSTECAGTVVFSNRQLTKSFSLHQAIVLSRPIG</sequence>
<accession>A0ABD0JG65</accession>
<comment type="caution">
    <text evidence="2">The sequence shown here is derived from an EMBL/GenBank/DDBJ whole genome shotgun (WGS) entry which is preliminary data.</text>
</comment>
<proteinExistence type="predicted"/>
<evidence type="ECO:0000313" key="3">
    <source>
        <dbReference type="Proteomes" id="UP001519460"/>
    </source>
</evidence>
<feature type="compositionally biased region" description="Basic and acidic residues" evidence="1">
    <location>
        <begin position="52"/>
        <end position="62"/>
    </location>
</feature>
<keyword evidence="3" id="KW-1185">Reference proteome</keyword>
<feature type="region of interest" description="Disordered" evidence="1">
    <location>
        <begin position="79"/>
        <end position="145"/>
    </location>
</feature>
<evidence type="ECO:0000256" key="1">
    <source>
        <dbReference type="SAM" id="MobiDB-lite"/>
    </source>
</evidence>
<reference evidence="2 3" key="1">
    <citation type="journal article" date="2023" name="Sci. Data">
        <title>Genome assembly of the Korean intertidal mud-creeper Batillaria attramentaria.</title>
        <authorList>
            <person name="Patra A.K."/>
            <person name="Ho P.T."/>
            <person name="Jun S."/>
            <person name="Lee S.J."/>
            <person name="Kim Y."/>
            <person name="Won Y.J."/>
        </authorList>
    </citation>
    <scope>NUCLEOTIDE SEQUENCE [LARGE SCALE GENOMIC DNA]</scope>
    <source>
        <strain evidence="2">Wonlab-2016</strain>
    </source>
</reference>
<dbReference type="AlphaFoldDB" id="A0ABD0JG65"/>
<protein>
    <submittedName>
        <fullName evidence="2">Uncharacterized protein</fullName>
    </submittedName>
</protein>
<dbReference type="Proteomes" id="UP001519460">
    <property type="component" value="Unassembled WGS sequence"/>
</dbReference>
<feature type="compositionally biased region" description="Polar residues" evidence="1">
    <location>
        <begin position="1"/>
        <end position="12"/>
    </location>
</feature>
<dbReference type="EMBL" id="JACVVK020000453">
    <property type="protein sequence ID" value="KAK7473932.1"/>
    <property type="molecule type" value="Genomic_DNA"/>
</dbReference>
<organism evidence="2 3">
    <name type="scientific">Batillaria attramentaria</name>
    <dbReference type="NCBI Taxonomy" id="370345"/>
    <lineage>
        <taxon>Eukaryota</taxon>
        <taxon>Metazoa</taxon>
        <taxon>Spiralia</taxon>
        <taxon>Lophotrochozoa</taxon>
        <taxon>Mollusca</taxon>
        <taxon>Gastropoda</taxon>
        <taxon>Caenogastropoda</taxon>
        <taxon>Sorbeoconcha</taxon>
        <taxon>Cerithioidea</taxon>
        <taxon>Batillariidae</taxon>
        <taxon>Batillaria</taxon>
    </lineage>
</organism>
<feature type="region of interest" description="Disordered" evidence="1">
    <location>
        <begin position="42"/>
        <end position="62"/>
    </location>
</feature>